<organism evidence="6 7">
    <name type="scientific">Leeuwenhoekiella nanhaiensis</name>
    <dbReference type="NCBI Taxonomy" id="1655491"/>
    <lineage>
        <taxon>Bacteria</taxon>
        <taxon>Pseudomonadati</taxon>
        <taxon>Bacteroidota</taxon>
        <taxon>Flavobacteriia</taxon>
        <taxon>Flavobacteriales</taxon>
        <taxon>Flavobacteriaceae</taxon>
        <taxon>Leeuwenhoekiella</taxon>
    </lineage>
</organism>
<keyword evidence="7" id="KW-1185">Reference proteome</keyword>
<sequence>MRSKLLFNVFVFAPLFLSAQSLVLDGLVQDIEQNPVPFTNVLLLKATDSTFVSGSVSNEEGLFKFEDLNTGNYLLKASFVGYEDAYSKPFELQESLSIPVIVLRESAQFLNEVTVTARRPIIQRRVDRLVFDVENTAISSGTTFDILKRTPGVIVNQGTILVRNRPAQVYINDRKVYLTNDELQQLLEGFAGVNVKSVEVITTPPAKYDAEGGAILNIVTSKNLSIGYKGSVDASATVGILPKYAAGTSQYYKTDWLNAYAGYTFNSRFDTKTDEGFIEFFNPNGSTKATWDDLFLKDTRTISHSFNTILDFMLSEKDMLSLSANVLHTPKADSDISGRTEIYDPQGRLDSLYTTQSRLENQNDNLLFNLNYERQLGENGATLTANANYIDFTNDQSQAVATRYFSPQGTLLNANSFNTLPTQDSQIYTGQLDYTGNLGSWAFEAGAKYSGINSNSRQEFFDGNGDINAGNAILNDNFDYTESIYASYFSFSKDWEKWSIQAGLRGEYTESNGNSRTLGVVNTQEYLELFPTIYLMNNPSENHSFGLTYSRRIERPRFQSLNPFRYFLNENNFQEGNPNIQPAINNHLELSYIFKSKLFINLYWDRVDNIMNRLPFQDNENLTIRGVNTNLNYEQQYSLDLIYSEFVTNWMWMSANTSLFRMQNEFQALESDGQDYRQSITGFYAQTQNYFIIDQERTLTATVSNTYISNILSGSYQYDRPQYALNIDIQKTFMDGRLIFNLSSEDIFNTNNIPLTSRYLNQNNSFFAMPESRKIRVGLRYKFGNFKLRDNSRAVNAEEQSRLEAKD</sequence>
<keyword evidence="2" id="KW-0472">Membrane</keyword>
<proteinExistence type="predicted"/>
<gene>
    <name evidence="6" type="ORF">CJ305_00365</name>
</gene>
<dbReference type="EMBL" id="NQXA01000001">
    <property type="protein sequence ID" value="PHQ30718.1"/>
    <property type="molecule type" value="Genomic_DNA"/>
</dbReference>
<evidence type="ECO:0000313" key="6">
    <source>
        <dbReference type="EMBL" id="PHQ30718.1"/>
    </source>
</evidence>
<keyword evidence="3" id="KW-0998">Cell outer membrane</keyword>
<feature type="signal peptide" evidence="4">
    <location>
        <begin position="1"/>
        <end position="19"/>
    </location>
</feature>
<keyword evidence="6" id="KW-0675">Receptor</keyword>
<dbReference type="InterPro" id="IPR008969">
    <property type="entry name" value="CarboxyPept-like_regulatory"/>
</dbReference>
<feature type="chain" id="PRO_5013544891" evidence="4">
    <location>
        <begin position="20"/>
        <end position="807"/>
    </location>
</feature>
<keyword evidence="4" id="KW-0732">Signal</keyword>
<dbReference type="Pfam" id="PF13715">
    <property type="entry name" value="CarbopepD_reg_2"/>
    <property type="match status" value="1"/>
</dbReference>
<dbReference type="SUPFAM" id="SSF49464">
    <property type="entry name" value="Carboxypeptidase regulatory domain-like"/>
    <property type="match status" value="1"/>
</dbReference>
<dbReference type="Gene3D" id="2.40.170.20">
    <property type="entry name" value="TonB-dependent receptor, beta-barrel domain"/>
    <property type="match status" value="1"/>
</dbReference>
<dbReference type="GO" id="GO:0009279">
    <property type="term" value="C:cell outer membrane"/>
    <property type="evidence" value="ECO:0007669"/>
    <property type="project" value="UniProtKB-SubCell"/>
</dbReference>
<feature type="domain" description="Outer membrane protein beta-barrel" evidence="5">
    <location>
        <begin position="375"/>
        <end position="781"/>
    </location>
</feature>
<evidence type="ECO:0000313" key="7">
    <source>
        <dbReference type="Proteomes" id="UP000229433"/>
    </source>
</evidence>
<protein>
    <submittedName>
        <fullName evidence="6">TonB-dependent receptor</fullName>
    </submittedName>
</protein>
<dbReference type="Pfam" id="PF14905">
    <property type="entry name" value="OMP_b-brl_3"/>
    <property type="match status" value="1"/>
</dbReference>
<dbReference type="AlphaFoldDB" id="A0A2G1VVB2"/>
<name>A0A2G1VVB2_9FLAO</name>
<evidence type="ECO:0000256" key="1">
    <source>
        <dbReference type="ARBA" id="ARBA00004442"/>
    </source>
</evidence>
<evidence type="ECO:0000256" key="2">
    <source>
        <dbReference type="ARBA" id="ARBA00023136"/>
    </source>
</evidence>
<dbReference type="SUPFAM" id="SSF56935">
    <property type="entry name" value="Porins"/>
    <property type="match status" value="1"/>
</dbReference>
<comment type="subcellular location">
    <subcellularLocation>
        <location evidence="1">Cell outer membrane</location>
    </subcellularLocation>
</comment>
<dbReference type="RefSeq" id="WP_099644259.1">
    <property type="nucleotide sequence ID" value="NZ_KZ319287.1"/>
</dbReference>
<dbReference type="InterPro" id="IPR036942">
    <property type="entry name" value="Beta-barrel_TonB_sf"/>
</dbReference>
<comment type="caution">
    <text evidence="6">The sequence shown here is derived from an EMBL/GenBank/DDBJ whole genome shotgun (WGS) entry which is preliminary data.</text>
</comment>
<accession>A0A2G1VVB2</accession>
<dbReference type="InterPro" id="IPR041700">
    <property type="entry name" value="OMP_b-brl_3"/>
</dbReference>
<evidence type="ECO:0000256" key="4">
    <source>
        <dbReference type="SAM" id="SignalP"/>
    </source>
</evidence>
<dbReference type="Proteomes" id="UP000229433">
    <property type="component" value="Unassembled WGS sequence"/>
</dbReference>
<evidence type="ECO:0000259" key="5">
    <source>
        <dbReference type="Pfam" id="PF14905"/>
    </source>
</evidence>
<dbReference type="OrthoDB" id="8764943at2"/>
<reference evidence="6 7" key="1">
    <citation type="submission" date="2017-08" db="EMBL/GenBank/DDBJ databases">
        <title>The whole genome shortgun sequences of strain Leeuwenhoekiella nanhaiensis G18 from the South China Sea.</title>
        <authorList>
            <person name="Liu Q."/>
        </authorList>
    </citation>
    <scope>NUCLEOTIDE SEQUENCE [LARGE SCALE GENOMIC DNA]</scope>
    <source>
        <strain evidence="6 7">G18</strain>
    </source>
</reference>
<evidence type="ECO:0000256" key="3">
    <source>
        <dbReference type="ARBA" id="ARBA00023237"/>
    </source>
</evidence>